<dbReference type="InterPro" id="IPR005123">
    <property type="entry name" value="Oxoglu/Fe-dep_dioxygenase_dom"/>
</dbReference>
<dbReference type="SMART" id="SM00702">
    <property type="entry name" value="P4Hc"/>
    <property type="match status" value="1"/>
</dbReference>
<accession>A0ABU3CQP7</accession>
<dbReference type="InterPro" id="IPR044862">
    <property type="entry name" value="Pro_4_hyd_alph_FE2OG_OXY"/>
</dbReference>
<dbReference type="RefSeq" id="WP_311482858.1">
    <property type="nucleotide sequence ID" value="NZ_JAVRHP010000002.1"/>
</dbReference>
<evidence type="ECO:0000256" key="6">
    <source>
        <dbReference type="ARBA" id="ARBA00023004"/>
    </source>
</evidence>
<keyword evidence="3" id="KW-0847">Vitamin C</keyword>
<reference evidence="8 9" key="1">
    <citation type="submission" date="2023-09" db="EMBL/GenBank/DDBJ databases">
        <authorList>
            <person name="Rey-Velasco X."/>
        </authorList>
    </citation>
    <scope>NUCLEOTIDE SEQUENCE [LARGE SCALE GENOMIC DNA]</scope>
    <source>
        <strain evidence="8 9">F297</strain>
    </source>
</reference>
<dbReference type="Pfam" id="PF13640">
    <property type="entry name" value="2OG-FeII_Oxy_3"/>
    <property type="match status" value="1"/>
</dbReference>
<dbReference type="EMBL" id="JAVRHP010000002">
    <property type="protein sequence ID" value="MDT0648678.1"/>
    <property type="molecule type" value="Genomic_DNA"/>
</dbReference>
<organism evidence="8 9">
    <name type="scientific">Autumnicola edwardsiae</name>
    <dbReference type="NCBI Taxonomy" id="3075594"/>
    <lineage>
        <taxon>Bacteria</taxon>
        <taxon>Pseudomonadati</taxon>
        <taxon>Bacteroidota</taxon>
        <taxon>Flavobacteriia</taxon>
        <taxon>Flavobacteriales</taxon>
        <taxon>Flavobacteriaceae</taxon>
        <taxon>Autumnicola</taxon>
    </lineage>
</organism>
<comment type="cofactor">
    <cofactor evidence="1">
        <name>L-ascorbate</name>
        <dbReference type="ChEBI" id="CHEBI:38290"/>
    </cofactor>
</comment>
<evidence type="ECO:0000256" key="2">
    <source>
        <dbReference type="ARBA" id="ARBA00022723"/>
    </source>
</evidence>
<protein>
    <submittedName>
        <fullName evidence="8">2OG-Fe(II) oxygenase</fullName>
    </submittedName>
</protein>
<dbReference type="InterPro" id="IPR006620">
    <property type="entry name" value="Pro_4_hyd_alph"/>
</dbReference>
<dbReference type="PANTHER" id="PTHR12907:SF26">
    <property type="entry name" value="HIF PROLYL HYDROXYLASE, ISOFORM C"/>
    <property type="match status" value="1"/>
</dbReference>
<evidence type="ECO:0000256" key="3">
    <source>
        <dbReference type="ARBA" id="ARBA00022896"/>
    </source>
</evidence>
<dbReference type="PANTHER" id="PTHR12907">
    <property type="entry name" value="EGL NINE HOMOLOG-RELATED"/>
    <property type="match status" value="1"/>
</dbReference>
<dbReference type="InterPro" id="IPR051559">
    <property type="entry name" value="HIF_prolyl_hydroxylases"/>
</dbReference>
<evidence type="ECO:0000256" key="5">
    <source>
        <dbReference type="ARBA" id="ARBA00023002"/>
    </source>
</evidence>
<keyword evidence="4" id="KW-0223">Dioxygenase</keyword>
<name>A0ABU3CQP7_9FLAO</name>
<dbReference type="Proteomes" id="UP001248819">
    <property type="component" value="Unassembled WGS sequence"/>
</dbReference>
<evidence type="ECO:0000259" key="7">
    <source>
        <dbReference type="PROSITE" id="PS51471"/>
    </source>
</evidence>
<evidence type="ECO:0000256" key="1">
    <source>
        <dbReference type="ARBA" id="ARBA00001961"/>
    </source>
</evidence>
<comment type="caution">
    <text evidence="8">The sequence shown here is derived from an EMBL/GenBank/DDBJ whole genome shotgun (WGS) entry which is preliminary data.</text>
</comment>
<keyword evidence="2" id="KW-0479">Metal-binding</keyword>
<keyword evidence="9" id="KW-1185">Reference proteome</keyword>
<gene>
    <name evidence="8" type="ORF">RM529_00880</name>
</gene>
<proteinExistence type="predicted"/>
<sequence>METAPEELYEQLEFRENPLYEKIISDLLENQYSVIDSFFDEDEVEALRNSLINKYTEDNFKKAAIGNRTNEVIAKSVRGDFILWINEAEAGAAEKLFFNKINVLVDYLNKTCFLGILTKEFHYALYPEGTFYKRHLDTFQNDGRRKLSMVCYLNQEDWKPENGGELVIYKDKNGLETSESIFPFPGRMVIFESQVLEHEVRPVKQERLSITGWLKTR</sequence>
<keyword evidence="5" id="KW-0560">Oxidoreductase</keyword>
<evidence type="ECO:0000313" key="8">
    <source>
        <dbReference type="EMBL" id="MDT0648678.1"/>
    </source>
</evidence>
<dbReference type="Gene3D" id="2.60.120.620">
    <property type="entry name" value="q2cbj1_9rhob like domain"/>
    <property type="match status" value="1"/>
</dbReference>
<feature type="domain" description="Fe2OG dioxygenase" evidence="7">
    <location>
        <begin position="112"/>
        <end position="216"/>
    </location>
</feature>
<evidence type="ECO:0000313" key="9">
    <source>
        <dbReference type="Proteomes" id="UP001248819"/>
    </source>
</evidence>
<dbReference type="PROSITE" id="PS51471">
    <property type="entry name" value="FE2OG_OXY"/>
    <property type="match status" value="1"/>
</dbReference>
<evidence type="ECO:0000256" key="4">
    <source>
        <dbReference type="ARBA" id="ARBA00022964"/>
    </source>
</evidence>
<keyword evidence="6" id="KW-0408">Iron</keyword>